<protein>
    <submittedName>
        <fullName evidence="2">Uncharacterized protein</fullName>
    </submittedName>
</protein>
<reference evidence="2 3" key="1">
    <citation type="journal article" date="2024" name="BMC Genomics">
        <title>De novo assembly and annotation of Popillia japonica's genome with initial clues to its potential as an invasive pest.</title>
        <authorList>
            <person name="Cucini C."/>
            <person name="Boschi S."/>
            <person name="Funari R."/>
            <person name="Cardaioli E."/>
            <person name="Iannotti N."/>
            <person name="Marturano G."/>
            <person name="Paoli F."/>
            <person name="Bruttini M."/>
            <person name="Carapelli A."/>
            <person name="Frati F."/>
            <person name="Nardi F."/>
        </authorList>
    </citation>
    <scope>NUCLEOTIDE SEQUENCE [LARGE SCALE GENOMIC DNA]</scope>
    <source>
        <strain evidence="2">DMR45628</strain>
    </source>
</reference>
<evidence type="ECO:0000313" key="2">
    <source>
        <dbReference type="EMBL" id="KAK9711833.1"/>
    </source>
</evidence>
<feature type="compositionally biased region" description="Pro residues" evidence="1">
    <location>
        <begin position="109"/>
        <end position="118"/>
    </location>
</feature>
<evidence type="ECO:0000256" key="1">
    <source>
        <dbReference type="SAM" id="MobiDB-lite"/>
    </source>
</evidence>
<sequence>MKQTAFTIKQKWKTYCHSALLTGTSFNNISNSVEISDNLLGRNITVVHHQLATQVVRIHATLTSELHRLCQDPQTERDDIARRENDEQTARVLYGMHACGPCTWVALPPRSPQSPPPQHLRSTNGVSKQTTFFDEDYDDDDDSTSPLRSIHLQSIQLSSRTTTYLMFTTKYIEYVIDFWKIWLETTKENVIDRTGVRAQCSALLMPLVEEIQVG</sequence>
<dbReference type="EMBL" id="JASPKY010000272">
    <property type="protein sequence ID" value="KAK9711833.1"/>
    <property type="molecule type" value="Genomic_DNA"/>
</dbReference>
<gene>
    <name evidence="2" type="ORF">QE152_g25224</name>
</gene>
<accession>A0AAW1K138</accession>
<dbReference type="AlphaFoldDB" id="A0AAW1K138"/>
<name>A0AAW1K138_POPJA</name>
<proteinExistence type="predicted"/>
<evidence type="ECO:0000313" key="3">
    <source>
        <dbReference type="Proteomes" id="UP001458880"/>
    </source>
</evidence>
<comment type="caution">
    <text evidence="2">The sequence shown here is derived from an EMBL/GenBank/DDBJ whole genome shotgun (WGS) entry which is preliminary data.</text>
</comment>
<dbReference type="Proteomes" id="UP001458880">
    <property type="component" value="Unassembled WGS sequence"/>
</dbReference>
<organism evidence="2 3">
    <name type="scientific">Popillia japonica</name>
    <name type="common">Japanese beetle</name>
    <dbReference type="NCBI Taxonomy" id="7064"/>
    <lineage>
        <taxon>Eukaryota</taxon>
        <taxon>Metazoa</taxon>
        <taxon>Ecdysozoa</taxon>
        <taxon>Arthropoda</taxon>
        <taxon>Hexapoda</taxon>
        <taxon>Insecta</taxon>
        <taxon>Pterygota</taxon>
        <taxon>Neoptera</taxon>
        <taxon>Endopterygota</taxon>
        <taxon>Coleoptera</taxon>
        <taxon>Polyphaga</taxon>
        <taxon>Scarabaeiformia</taxon>
        <taxon>Scarabaeidae</taxon>
        <taxon>Rutelinae</taxon>
        <taxon>Popillia</taxon>
    </lineage>
</organism>
<keyword evidence="3" id="KW-1185">Reference proteome</keyword>
<feature type="region of interest" description="Disordered" evidence="1">
    <location>
        <begin position="107"/>
        <end position="126"/>
    </location>
</feature>